<dbReference type="PATRIC" id="fig|86662.25.peg.1196"/>
<dbReference type="Proteomes" id="UP000175706">
    <property type="component" value="Unassembled WGS sequence"/>
</dbReference>
<dbReference type="Pfam" id="PF18573">
    <property type="entry name" value="BclA_C"/>
    <property type="match status" value="1"/>
</dbReference>
<dbReference type="Gene3D" id="2.60.120.40">
    <property type="match status" value="1"/>
</dbReference>
<dbReference type="InterPro" id="IPR008983">
    <property type="entry name" value="Tumour_necrosis_fac-like_dom"/>
</dbReference>
<evidence type="ECO:0000313" key="3">
    <source>
        <dbReference type="EMBL" id="OFD82633.1"/>
    </source>
</evidence>
<evidence type="ECO:0000259" key="2">
    <source>
        <dbReference type="Pfam" id="PF18573"/>
    </source>
</evidence>
<evidence type="ECO:0000256" key="1">
    <source>
        <dbReference type="SAM" id="MobiDB-lite"/>
    </source>
</evidence>
<evidence type="ECO:0000313" key="4">
    <source>
        <dbReference type="Proteomes" id="UP000175706"/>
    </source>
</evidence>
<gene>
    <name evidence="3" type="ORF">BWGOE8_12180</name>
</gene>
<feature type="compositionally biased region" description="Polar residues" evidence="1">
    <location>
        <begin position="1"/>
        <end position="22"/>
    </location>
</feature>
<reference evidence="3 4" key="1">
    <citation type="submission" date="2016-05" db="EMBL/GenBank/DDBJ databases">
        <title>Bacillus thuringiensis and Bacillus weihenstephanensis as novel biocontrol agents of wilt causing Verticillium species.</title>
        <authorList>
            <person name="Hollensteiner J."/>
            <person name="Wemheuer F."/>
            <person name="Harting R."/>
            <person name="Kolarzyk A."/>
            <person name="Diaz-Valerio S."/>
            <person name="Poehlein A."/>
            <person name="Brzuszkiewicz E."/>
            <person name="Nesemann K."/>
            <person name="Braus-Stromeyer S."/>
            <person name="Braus G."/>
            <person name="Daniel R."/>
            <person name="Liesegang H."/>
        </authorList>
    </citation>
    <scope>NUCLEOTIDE SEQUENCE [LARGE SCALE GENOMIC DNA]</scope>
    <source>
        <strain evidence="3 4">GOE8</strain>
    </source>
</reference>
<feature type="region of interest" description="Disordered" evidence="1">
    <location>
        <begin position="1"/>
        <end position="143"/>
    </location>
</feature>
<feature type="domain" description="BclA C-terminal" evidence="2">
    <location>
        <begin position="152"/>
        <end position="278"/>
    </location>
</feature>
<dbReference type="PANTHER" id="PTHR24637:SF421">
    <property type="entry name" value="CUTICLE COLLAGEN DPY-2"/>
    <property type="match status" value="1"/>
</dbReference>
<sequence>MSNHNDSNDLNPGDSLSSSTFDPTFPQFPLSPGPTGNTGPSGNTELTGNTGPIGDTGPSGTTGPTGNTGPIGNTGPSGTTGPSGNTGPTGNTGPSGNTGPTGNTGPSGNTGPTGNTGPSGNTGPTGNTGPSGNTGPTGATGPTRLGLPAGLYAFNSAASSINVGINTPVPFNTVGSQLGTAITQLDSDTFTIHQSGLYKITVIAYTATSGLLGGIEIQVNGVTVPGAVRNLVSLGTPIVIQAIAQITTAPVSVEVIGIEAVLSLAVGTGASIVIEKIA</sequence>
<accession>A0A1E8BBD3</accession>
<dbReference type="InterPro" id="IPR041415">
    <property type="entry name" value="BclA_C"/>
</dbReference>
<dbReference type="AlphaFoldDB" id="A0A1E8BBD3"/>
<organism evidence="3 4">
    <name type="scientific">Bacillus mycoides</name>
    <dbReference type="NCBI Taxonomy" id="1405"/>
    <lineage>
        <taxon>Bacteria</taxon>
        <taxon>Bacillati</taxon>
        <taxon>Bacillota</taxon>
        <taxon>Bacilli</taxon>
        <taxon>Bacillales</taxon>
        <taxon>Bacillaceae</taxon>
        <taxon>Bacillus</taxon>
        <taxon>Bacillus cereus group</taxon>
    </lineage>
</organism>
<dbReference type="RefSeq" id="WP_070141296.1">
    <property type="nucleotide sequence ID" value="NZ_LXLT01000018.1"/>
</dbReference>
<comment type="caution">
    <text evidence="3">The sequence shown here is derived from an EMBL/GenBank/DDBJ whole genome shotgun (WGS) entry which is preliminary data.</text>
</comment>
<dbReference type="PANTHER" id="PTHR24637">
    <property type="entry name" value="COLLAGEN"/>
    <property type="match status" value="1"/>
</dbReference>
<feature type="compositionally biased region" description="Low complexity" evidence="1">
    <location>
        <begin position="33"/>
        <end position="143"/>
    </location>
</feature>
<name>A0A1E8BBD3_BACMY</name>
<proteinExistence type="predicted"/>
<dbReference type="EMBL" id="LXLT01000018">
    <property type="protein sequence ID" value="OFD82633.1"/>
    <property type="molecule type" value="Genomic_DNA"/>
</dbReference>
<protein>
    <recommendedName>
        <fullName evidence="2">BclA C-terminal domain-containing protein</fullName>
    </recommendedName>
</protein>